<evidence type="ECO:0000313" key="2">
    <source>
        <dbReference type="Proteomes" id="UP000790787"/>
    </source>
</evidence>
<reference evidence="2" key="1">
    <citation type="journal article" date="2014" name="Nat. Commun.">
        <title>The tobacco genome sequence and its comparison with those of tomato and potato.</title>
        <authorList>
            <person name="Sierro N."/>
            <person name="Battey J.N."/>
            <person name="Ouadi S."/>
            <person name="Bakaher N."/>
            <person name="Bovet L."/>
            <person name="Willig A."/>
            <person name="Goepfert S."/>
            <person name="Peitsch M.C."/>
            <person name="Ivanov N.V."/>
        </authorList>
    </citation>
    <scope>NUCLEOTIDE SEQUENCE [LARGE SCALE GENOMIC DNA]</scope>
</reference>
<dbReference type="RefSeq" id="XP_016499581.1">
    <property type="nucleotide sequence ID" value="XM_016644095.2"/>
</dbReference>
<protein>
    <submittedName>
        <fullName evidence="3">Hydroxyproline-rich systemin A-like</fullName>
    </submittedName>
    <submittedName>
        <fullName evidence="3">Uncharacterized protein LOC107818156</fullName>
    </submittedName>
</protein>
<feature type="region of interest" description="Disordered" evidence="1">
    <location>
        <begin position="35"/>
        <end position="76"/>
    </location>
</feature>
<dbReference type="PaxDb" id="4097-A0A1S4CEN9"/>
<sequence length="237" mass="26328">MTKMILLVRANFFLIYFFFFIRSEARTLLENHYGREPVPLPPTPESASPSNQERLKRHAHLPPPAPKHGPKIDQVTTSRYGREISELLMTITSNVISDNELLILLPSTSSDNQERFGKQSHLPPPAPKPADEQGQIIVTSSNCQDHDHMNSNNYGREEKILPPPTPKPADEEGEIIITSSTTTNDDQNSNYIGREGRILPPPSPHHAAPIGQLTSRYGGQGLKPYKSLISSLPLQAS</sequence>
<dbReference type="Proteomes" id="UP000790787">
    <property type="component" value="Chromosome 8"/>
</dbReference>
<dbReference type="GeneID" id="107818156"/>
<accession>A0A1S4CEN9</accession>
<organism evidence="2 3">
    <name type="scientific">Nicotiana tabacum</name>
    <name type="common">Common tobacco</name>
    <dbReference type="NCBI Taxonomy" id="4097"/>
    <lineage>
        <taxon>Eukaryota</taxon>
        <taxon>Viridiplantae</taxon>
        <taxon>Streptophyta</taxon>
        <taxon>Embryophyta</taxon>
        <taxon>Tracheophyta</taxon>
        <taxon>Spermatophyta</taxon>
        <taxon>Magnoliopsida</taxon>
        <taxon>eudicotyledons</taxon>
        <taxon>Gunneridae</taxon>
        <taxon>Pentapetalae</taxon>
        <taxon>asterids</taxon>
        <taxon>lamiids</taxon>
        <taxon>Solanales</taxon>
        <taxon>Solanaceae</taxon>
        <taxon>Nicotianoideae</taxon>
        <taxon>Nicotianeae</taxon>
        <taxon>Nicotiana</taxon>
    </lineage>
</organism>
<dbReference type="AlphaFoldDB" id="A0A1S4CEN9"/>
<keyword evidence="2" id="KW-1185">Reference proteome</keyword>
<evidence type="ECO:0000256" key="1">
    <source>
        <dbReference type="SAM" id="MobiDB-lite"/>
    </source>
</evidence>
<proteinExistence type="predicted"/>
<dbReference type="RefSeq" id="XP_016499581.1">
    <property type="nucleotide sequence ID" value="XM_016644095.1"/>
</dbReference>
<feature type="region of interest" description="Disordered" evidence="1">
    <location>
        <begin position="111"/>
        <end position="132"/>
    </location>
</feature>
<dbReference type="OrthoDB" id="1305637at2759"/>
<gene>
    <name evidence="3" type="primary">LOC107818156</name>
</gene>
<dbReference type="KEGG" id="nta:107818156"/>
<name>A0A1S4CEN9_TOBAC</name>
<reference evidence="3" key="2">
    <citation type="submission" date="2025-08" db="UniProtKB">
        <authorList>
            <consortium name="RefSeq"/>
        </authorList>
    </citation>
    <scope>IDENTIFICATION</scope>
    <source>
        <tissue evidence="3">Leaf</tissue>
    </source>
</reference>
<evidence type="ECO:0000313" key="3">
    <source>
        <dbReference type="RefSeq" id="XP_016499581.1"/>
    </source>
</evidence>
<feature type="region of interest" description="Disordered" evidence="1">
    <location>
        <begin position="181"/>
        <end position="221"/>
    </location>
</feature>
<feature type="compositionally biased region" description="Low complexity" evidence="1">
    <location>
        <begin position="181"/>
        <end position="190"/>
    </location>
</feature>